<dbReference type="GO" id="GO:0006508">
    <property type="term" value="P:proteolysis"/>
    <property type="evidence" value="ECO:0007669"/>
    <property type="project" value="InterPro"/>
</dbReference>
<dbReference type="Proteomes" id="UP000198432">
    <property type="component" value="Unassembled WGS sequence"/>
</dbReference>
<evidence type="ECO:0000259" key="2">
    <source>
        <dbReference type="Pfam" id="PF01364"/>
    </source>
</evidence>
<evidence type="ECO:0000313" key="3">
    <source>
        <dbReference type="EMBL" id="SNS84926.1"/>
    </source>
</evidence>
<sequence>MLPALPTQKQAAFSFKRVDHMMWPYRLVYVCALLLLSLQITEVTAQSETPGTVTLQWQTQATALPTLHPSGKVPSFTGASVNPTEGVPYYRLQIAGNISGFQLLNATYQPFTQAEQQLFGKHPFATVAAVEVNYAAQNKLPVSLVSVLPIRRNPGTQQLEKLVSFRYSYSSENITGSNTTFAHTAKGNSFTASSVLSTGEWYRLAVTSSGVHKIDKGVLQALGISTQGLDPRKIQVYGNGGGMLPQPNSAPRPDDLQENAIWVSGEADGKFDDADFVLFYAQGPHTWTYDEAQQQFSHAFNIYSDTAYYFLRINHTAGARVATRPQATGATQQIRSYDERVFYEKDLKNMVYSGREWYGEEFSTFTPSQSFSFPASEIVPGSTVKLTAFLMGNSPADCSFTVKLNDQVLGSQSVPNRGTYNYHPEGVNSTKTYSISQAVLGNPTALKVGLDFSTGGSSTSLGYLNYLELHYERYLKLYGEQTAFRSVASTGAPASTFLIAEAPAAAAVWDVTDPLQPMAQQVDASGAGLRFSAPTDVLREFVVFQGNAISTKAIPIGKVANQNLHSTNSDGALDFVIVTHPSFLEEASRLAAHRSRHSNMQVQVVTTQQIYNEFSSGAQDVTAIRDFMRMVYRRSSKSGDQVLYLLLFGDTSYDYKYRIRNNTNFVPVYQSRQSLHPIASYSSEDYFGFLDEEEGEWAENAQGDHLLDIGIGRLPATTKAEATTLVNKIIAYDSPSHFGNWRGRVTFVSDDGDYNEHQNDAEHLANYLESSFPHYSPNKVYLDLYQQQAVSNGQRIPEATAALDKAVEQGSLIVNYTGHGNETSWAAEQVLTLPQISSWKNKDKLAFFLTATCEFGRYDDPSRSSGAETLLLHQEGGAIGLITTTRPVYSNGNRVLNRNFYKAAFTPLNGRMPRLGDLVLQTKNNSITDNTSGSNGVNNRNFTLLCDPSLQLAYPSLQTRISSLNGKEPAADTLSALSKVHLKGEVLTSSGTLAADFTGELRVTVYEKATTRQTLGDEGAPKVPVSMWESIIYDGKATVTQGQFELTFVVPKDITYTYGTGKITLYASNGTTDAIGTNQSIVIGGTAKDIVADNVPPTVNLFMDDESFVSGGITGKSPTLLAKLFDENGINTAGIGIGHEITAVLDGNRQNMLVLNDYYTAAPNSYQEGRIQFPLKDLTPGLHTVRLKAWDTHNNSTETYIEFYVSNNAGIALEHVLNHPNPFSTNTTFHFDHNRAGQNLDVQVQIYTLSGKLVKTLQTTTFASKAHLAELTWNGRDEYNDKLARGVYIYRVNVRSQQDGAMASKVEKLVILN</sequence>
<evidence type="ECO:0000313" key="4">
    <source>
        <dbReference type="Proteomes" id="UP000198432"/>
    </source>
</evidence>
<dbReference type="Gene3D" id="3.40.50.10390">
    <property type="entry name" value="Gingipain r, domain 1"/>
    <property type="match status" value="1"/>
</dbReference>
<proteinExistence type="predicted"/>
<dbReference type="Gene3D" id="3.40.50.1460">
    <property type="match status" value="1"/>
</dbReference>
<reference evidence="4" key="1">
    <citation type="submission" date="2017-06" db="EMBL/GenBank/DDBJ databases">
        <authorList>
            <person name="Varghese N."/>
            <person name="Submissions S."/>
        </authorList>
    </citation>
    <scope>NUCLEOTIDE SEQUENCE [LARGE SCALE GENOMIC DNA]</scope>
    <source>
        <strain evidence="4">NKM1</strain>
    </source>
</reference>
<dbReference type="NCBIfam" id="TIGR04183">
    <property type="entry name" value="Por_Secre_tail"/>
    <property type="match status" value="1"/>
</dbReference>
<name>A0A239HUD6_9BACT</name>
<dbReference type="InterPro" id="IPR029030">
    <property type="entry name" value="Caspase-like_dom_sf"/>
</dbReference>
<dbReference type="GO" id="GO:0008234">
    <property type="term" value="F:cysteine-type peptidase activity"/>
    <property type="evidence" value="ECO:0007669"/>
    <property type="project" value="InterPro"/>
</dbReference>
<gene>
    <name evidence="3" type="ORF">SAMN06296052_114172</name>
</gene>
<dbReference type="SUPFAM" id="SSF52129">
    <property type="entry name" value="Caspase-like"/>
    <property type="match status" value="1"/>
</dbReference>
<dbReference type="Gene3D" id="2.60.40.4070">
    <property type="match status" value="1"/>
</dbReference>
<dbReference type="CDD" id="cd02258">
    <property type="entry name" value="Peptidase_C25_N"/>
    <property type="match status" value="1"/>
</dbReference>
<keyword evidence="1" id="KW-0732">Signal</keyword>
<dbReference type="NCBIfam" id="NF033707">
    <property type="entry name" value="T9SS_sortase"/>
    <property type="match status" value="1"/>
</dbReference>
<dbReference type="InterPro" id="IPR026444">
    <property type="entry name" value="Secre_tail"/>
</dbReference>
<dbReference type="Pfam" id="PF01364">
    <property type="entry name" value="Peptidase_C25"/>
    <property type="match status" value="1"/>
</dbReference>
<accession>A0A239HUD6</accession>
<keyword evidence="4" id="KW-1185">Reference proteome</keyword>
<dbReference type="EMBL" id="FZOQ01000014">
    <property type="protein sequence ID" value="SNS84926.1"/>
    <property type="molecule type" value="Genomic_DNA"/>
</dbReference>
<dbReference type="InterPro" id="IPR029031">
    <property type="entry name" value="Gingipain_N_sf"/>
</dbReference>
<dbReference type="InterPro" id="IPR001769">
    <property type="entry name" value="Gingipain"/>
</dbReference>
<feature type="domain" description="Gingipain" evidence="2">
    <location>
        <begin position="575"/>
        <end position="952"/>
    </location>
</feature>
<organism evidence="3 4">
    <name type="scientific">Pontibacter ummariensis</name>
    <dbReference type="NCBI Taxonomy" id="1610492"/>
    <lineage>
        <taxon>Bacteria</taxon>
        <taxon>Pseudomonadati</taxon>
        <taxon>Bacteroidota</taxon>
        <taxon>Cytophagia</taxon>
        <taxon>Cytophagales</taxon>
        <taxon>Hymenobacteraceae</taxon>
        <taxon>Pontibacter</taxon>
    </lineage>
</organism>
<protein>
    <submittedName>
        <fullName evidence="3">Por secretion system C-terminal sorting domain-containing protein</fullName>
    </submittedName>
</protein>
<evidence type="ECO:0000256" key="1">
    <source>
        <dbReference type="ARBA" id="ARBA00022729"/>
    </source>
</evidence>